<dbReference type="OrthoDB" id="328211at2759"/>
<dbReference type="GeneID" id="34619075"/>
<keyword evidence="1" id="KW-0472">Membrane</keyword>
<evidence type="ECO:0000256" key="1">
    <source>
        <dbReference type="SAM" id="Phobius"/>
    </source>
</evidence>
<dbReference type="AlphaFoldDB" id="A0A6P5WDK3"/>
<reference evidence="3" key="1">
    <citation type="submission" date="2025-08" db="UniProtKB">
        <authorList>
            <consortium name="RefSeq"/>
        </authorList>
    </citation>
    <scope>IDENTIFICATION</scope>
</reference>
<sequence length="293" mass="33371">MMTLGFYLLITSRDFFKNYRCGEKAIYFITINFLTSMAVTGAAGIAGVLMSRVLLLFDNFPISEFMGLGKWTSRLGCIVKWLPMLITFCFFGWFVLNLVSTTWIFLLPEGWCSRRWNYAGIAAVTNCRIWYRGDAKCIDAQEKELIDSDMVSVCNDGEELSNLSFFWFTPKSEDLSCSIGEVSICKAYKILFSSFAKSNSAVVDWSSPELSGCSGAEAANEPPETFMTPGDTSDLYRYLLMYCVGWNITLLTLTLLFFYIKFSSKMDSIFHLPSKPKENIFLKLFRPFSPFDR</sequence>
<keyword evidence="1" id="KW-1133">Transmembrane helix</keyword>
<accession>A0A6P5WDK3</accession>
<feature type="transmembrane region" description="Helical" evidence="1">
    <location>
        <begin position="25"/>
        <end position="57"/>
    </location>
</feature>
<organism evidence="2 3">
    <name type="scientific">Cyclospora cayetanensis</name>
    <dbReference type="NCBI Taxonomy" id="88456"/>
    <lineage>
        <taxon>Eukaryota</taxon>
        <taxon>Sar</taxon>
        <taxon>Alveolata</taxon>
        <taxon>Apicomplexa</taxon>
        <taxon>Conoidasida</taxon>
        <taxon>Coccidia</taxon>
        <taxon>Eucoccidiorida</taxon>
        <taxon>Eimeriorina</taxon>
        <taxon>Eimeriidae</taxon>
        <taxon>Cyclospora</taxon>
    </lineage>
</organism>
<keyword evidence="1" id="KW-0812">Transmembrane</keyword>
<dbReference type="RefSeq" id="XP_022590252.2">
    <property type="nucleotide sequence ID" value="XM_022732385.2"/>
</dbReference>
<feature type="transmembrane region" description="Helical" evidence="1">
    <location>
        <begin position="78"/>
        <end position="106"/>
    </location>
</feature>
<evidence type="ECO:0000313" key="2">
    <source>
        <dbReference type="Proteomes" id="UP000515125"/>
    </source>
</evidence>
<dbReference type="Proteomes" id="UP000515125">
    <property type="component" value="Unplaced"/>
</dbReference>
<name>A0A6P5WDK3_9EIME</name>
<feature type="transmembrane region" description="Helical" evidence="1">
    <location>
        <begin position="239"/>
        <end position="260"/>
    </location>
</feature>
<proteinExistence type="predicted"/>
<gene>
    <name evidence="3" type="primary">LOC34619075</name>
</gene>
<keyword evidence="2" id="KW-1185">Reference proteome</keyword>
<evidence type="ECO:0000313" key="3">
    <source>
        <dbReference type="RefSeq" id="XP_022590252.2"/>
    </source>
</evidence>
<protein>
    <submittedName>
        <fullName evidence="3">Uncharacterized protein LOC34619075</fullName>
    </submittedName>
</protein>